<dbReference type="InterPro" id="IPR036305">
    <property type="entry name" value="RGS_sf"/>
</dbReference>
<dbReference type="PANTHER" id="PTHR13155:SF1">
    <property type="entry name" value="A-KINASE ANCHOR PROTEIN 10, MITOCHONDRIAL"/>
    <property type="match status" value="1"/>
</dbReference>
<organism evidence="2">
    <name type="scientific">Oikopleura dioica</name>
    <name type="common">Tunicate</name>
    <dbReference type="NCBI Taxonomy" id="34765"/>
    <lineage>
        <taxon>Eukaryota</taxon>
        <taxon>Metazoa</taxon>
        <taxon>Chordata</taxon>
        <taxon>Tunicata</taxon>
        <taxon>Appendicularia</taxon>
        <taxon>Copelata</taxon>
        <taxon>Oikopleuridae</taxon>
        <taxon>Oikopleura</taxon>
    </lineage>
</organism>
<dbReference type="Gene3D" id="1.10.167.10">
    <property type="entry name" value="Regulator of G-protein Signalling 4, domain 2"/>
    <property type="match status" value="2"/>
</dbReference>
<dbReference type="OrthoDB" id="5584247at2759"/>
<evidence type="ECO:0000313" key="2">
    <source>
        <dbReference type="EMBL" id="CBY20217.1"/>
    </source>
</evidence>
<keyword evidence="3" id="KW-1185">Reference proteome</keyword>
<dbReference type="InterPro" id="IPR052246">
    <property type="entry name" value="Cell_Polariz_PKAAnc"/>
</dbReference>
<dbReference type="InParanoid" id="E4WR31"/>
<gene>
    <name evidence="2" type="ORF">GSOID_T00000203001</name>
</gene>
<dbReference type="PANTHER" id="PTHR13155">
    <property type="entry name" value="A-KINASE ANCHOR PROTEINS"/>
    <property type="match status" value="1"/>
</dbReference>
<dbReference type="GO" id="GO:0008104">
    <property type="term" value="P:intracellular protein localization"/>
    <property type="evidence" value="ECO:0007669"/>
    <property type="project" value="TreeGrafter"/>
</dbReference>
<dbReference type="GO" id="GO:0005739">
    <property type="term" value="C:mitochondrion"/>
    <property type="evidence" value="ECO:0007669"/>
    <property type="project" value="TreeGrafter"/>
</dbReference>
<dbReference type="EMBL" id="FN653015">
    <property type="protein sequence ID" value="CBY20217.1"/>
    <property type="molecule type" value="Genomic_DNA"/>
</dbReference>
<evidence type="ECO:0000313" key="3">
    <source>
        <dbReference type="Proteomes" id="UP000001307"/>
    </source>
</evidence>
<dbReference type="SMART" id="SM00315">
    <property type="entry name" value="RGS"/>
    <property type="match status" value="2"/>
</dbReference>
<dbReference type="InterPro" id="IPR016137">
    <property type="entry name" value="RGS"/>
</dbReference>
<dbReference type="Pfam" id="PF00615">
    <property type="entry name" value="RGS"/>
    <property type="match status" value="1"/>
</dbReference>
<dbReference type="PROSITE" id="PS50132">
    <property type="entry name" value="RGS"/>
    <property type="match status" value="1"/>
</dbReference>
<sequence length="414" mass="47311">MPRFREWEPNVRNILNDATYRAYFQEYLKPNERRLLTLYQDICKFRTNVAVSACPDANQNSQQSAEDALRDQILSSALSNVTEIIQDSVNVNAKTAEEFNAEAQRILRHYSDVLSFDAKAVANMRRKLEKGKVLDEDFSDLATFVEHALSKKIPDFLSSKKFKGLLVEVFTDHEITLDQILSFDLSRELFRDFMLKENSLDVLDFYLNANKFASGFRELQKKEREALQKKIFKQLGAIGFSDNVKQQVEAGLKNPSATSFKLPTRQALTTLQTVYLPLFLRSPQFLNFLNGIMEQAGLNLDSSPPQKTIESDTSSNSGINLASSFSRPELIYYRPLSGHLYLGHIDSLGRYRSETLNTGAIFNHLEAKKEKEKSLFSFKNFMGPVKYDEKTIEDAWRSARMFVADVTSQKPSKP</sequence>
<dbReference type="GO" id="GO:0005886">
    <property type="term" value="C:plasma membrane"/>
    <property type="evidence" value="ECO:0007669"/>
    <property type="project" value="TreeGrafter"/>
</dbReference>
<feature type="domain" description="RGS" evidence="1">
    <location>
        <begin position="176"/>
        <end position="289"/>
    </location>
</feature>
<dbReference type="Proteomes" id="UP000001307">
    <property type="component" value="Unassembled WGS sequence"/>
</dbReference>
<name>E4WR31_OIKDI</name>
<evidence type="ECO:0000259" key="1">
    <source>
        <dbReference type="PROSITE" id="PS50132"/>
    </source>
</evidence>
<proteinExistence type="predicted"/>
<dbReference type="SUPFAM" id="SSF48097">
    <property type="entry name" value="Regulator of G-protein signaling, RGS"/>
    <property type="match status" value="2"/>
</dbReference>
<dbReference type="InterPro" id="IPR044926">
    <property type="entry name" value="RGS_subdomain_2"/>
</dbReference>
<reference evidence="2" key="1">
    <citation type="journal article" date="2010" name="Science">
        <title>Plasticity of animal genome architecture unmasked by rapid evolution of a pelagic tunicate.</title>
        <authorList>
            <person name="Denoeud F."/>
            <person name="Henriet S."/>
            <person name="Mungpakdee S."/>
            <person name="Aury J.M."/>
            <person name="Da Silva C."/>
            <person name="Brinkmann H."/>
            <person name="Mikhaleva J."/>
            <person name="Olsen L.C."/>
            <person name="Jubin C."/>
            <person name="Canestro C."/>
            <person name="Bouquet J.M."/>
            <person name="Danks G."/>
            <person name="Poulain J."/>
            <person name="Campsteijn C."/>
            <person name="Adamski M."/>
            <person name="Cross I."/>
            <person name="Yadetie F."/>
            <person name="Muffato M."/>
            <person name="Louis A."/>
            <person name="Butcher S."/>
            <person name="Tsagkogeorga G."/>
            <person name="Konrad A."/>
            <person name="Singh S."/>
            <person name="Jensen M.F."/>
            <person name="Cong E.H."/>
            <person name="Eikeseth-Otteraa H."/>
            <person name="Noel B."/>
            <person name="Anthouard V."/>
            <person name="Porcel B.M."/>
            <person name="Kachouri-Lafond R."/>
            <person name="Nishino A."/>
            <person name="Ugolini M."/>
            <person name="Chourrout P."/>
            <person name="Nishida H."/>
            <person name="Aasland R."/>
            <person name="Huzurbazar S."/>
            <person name="Westhof E."/>
            <person name="Delsuc F."/>
            <person name="Lehrach H."/>
            <person name="Reinhardt R."/>
            <person name="Weissenbach J."/>
            <person name="Roy S.W."/>
            <person name="Artiguenave F."/>
            <person name="Postlethwait J.H."/>
            <person name="Manak J.R."/>
            <person name="Thompson E.M."/>
            <person name="Jaillon O."/>
            <person name="Du Pasquier L."/>
            <person name="Boudinot P."/>
            <person name="Liberles D.A."/>
            <person name="Volff J.N."/>
            <person name="Philippe H."/>
            <person name="Lenhard B."/>
            <person name="Roest Crollius H."/>
            <person name="Wincker P."/>
            <person name="Chourrout D."/>
        </authorList>
    </citation>
    <scope>NUCLEOTIDE SEQUENCE [LARGE SCALE GENOMIC DNA]</scope>
</reference>
<dbReference type="AlphaFoldDB" id="E4WR31"/>
<accession>E4WR31</accession>
<protein>
    <recommendedName>
        <fullName evidence="1">RGS domain-containing protein</fullName>
    </recommendedName>
</protein>